<feature type="domain" description="Fibronectin type-III" evidence="4">
    <location>
        <begin position="1182"/>
        <end position="1278"/>
    </location>
</feature>
<feature type="domain" description="Fibronectin type-III" evidence="4">
    <location>
        <begin position="283"/>
        <end position="378"/>
    </location>
</feature>
<dbReference type="PROSITE" id="PS50853">
    <property type="entry name" value="FN3"/>
    <property type="match status" value="9"/>
</dbReference>
<feature type="domain" description="MAM" evidence="3">
    <location>
        <begin position="384"/>
        <end position="564"/>
    </location>
</feature>
<evidence type="ECO:0000259" key="4">
    <source>
        <dbReference type="PROSITE" id="PS50853"/>
    </source>
</evidence>
<dbReference type="SUPFAM" id="SSF49899">
    <property type="entry name" value="Concanavalin A-like lectins/glucanases"/>
    <property type="match status" value="4"/>
</dbReference>
<dbReference type="Pfam" id="PF18962">
    <property type="entry name" value="Por_Secre_tail"/>
    <property type="match status" value="1"/>
</dbReference>
<feature type="domain" description="Fibronectin type-III" evidence="4">
    <location>
        <begin position="564"/>
        <end position="659"/>
    </location>
</feature>
<dbReference type="Gene3D" id="2.60.40.10">
    <property type="entry name" value="Immunoglobulins"/>
    <property type="match status" value="8"/>
</dbReference>
<gene>
    <name evidence="5" type="ORF">FCN74_09100</name>
</gene>
<evidence type="ECO:0000313" key="6">
    <source>
        <dbReference type="Proteomes" id="UP000306552"/>
    </source>
</evidence>
<feature type="domain" description="Fibronectin type-III" evidence="4">
    <location>
        <begin position="1281"/>
        <end position="1376"/>
    </location>
</feature>
<feature type="chain" id="PRO_5020302336" evidence="2">
    <location>
        <begin position="20"/>
        <end position="2132"/>
    </location>
</feature>
<dbReference type="CDD" id="cd06263">
    <property type="entry name" value="MAM"/>
    <property type="match status" value="3"/>
</dbReference>
<feature type="domain" description="MAM" evidence="3">
    <location>
        <begin position="1382"/>
        <end position="1562"/>
    </location>
</feature>
<dbReference type="GO" id="GO:0005975">
    <property type="term" value="P:carbohydrate metabolic process"/>
    <property type="evidence" value="ECO:0007669"/>
    <property type="project" value="UniProtKB-ARBA"/>
</dbReference>
<evidence type="ECO:0000259" key="3">
    <source>
        <dbReference type="PROSITE" id="PS50060"/>
    </source>
</evidence>
<dbReference type="NCBIfam" id="NF038128">
    <property type="entry name" value="choice_anch_J"/>
    <property type="match status" value="3"/>
</dbReference>
<dbReference type="InterPro" id="IPR036116">
    <property type="entry name" value="FN3_sf"/>
</dbReference>
<dbReference type="SMART" id="SM00060">
    <property type="entry name" value="FN3"/>
    <property type="match status" value="9"/>
</dbReference>
<accession>A0A4U5TPS7</accession>
<organism evidence="5 6">
    <name type="scientific">Mesohalobacter halotolerans</name>
    <dbReference type="NCBI Taxonomy" id="1883405"/>
    <lineage>
        <taxon>Bacteria</taxon>
        <taxon>Pseudomonadati</taxon>
        <taxon>Bacteroidota</taxon>
        <taxon>Flavobacteriia</taxon>
        <taxon>Flavobacteriales</taxon>
        <taxon>Flavobacteriaceae</taxon>
        <taxon>Mesohalobacter</taxon>
    </lineage>
</organism>
<keyword evidence="1 2" id="KW-0732">Signal</keyword>
<dbReference type="RefSeq" id="WP_138932278.1">
    <property type="nucleotide sequence ID" value="NZ_SWMU01000003.1"/>
</dbReference>
<dbReference type="GO" id="GO:0016020">
    <property type="term" value="C:membrane"/>
    <property type="evidence" value="ECO:0007669"/>
    <property type="project" value="InterPro"/>
</dbReference>
<comment type="caution">
    <text evidence="5">The sequence shown here is derived from an EMBL/GenBank/DDBJ whole genome shotgun (WGS) entry which is preliminary data.</text>
</comment>
<dbReference type="InterPro" id="IPR003961">
    <property type="entry name" value="FN3_dom"/>
</dbReference>
<protein>
    <submittedName>
        <fullName evidence="5">T9SS type A sorting domain-containing protein</fullName>
    </submittedName>
</protein>
<dbReference type="EMBL" id="SWMU01000003">
    <property type="protein sequence ID" value="TKS56160.1"/>
    <property type="molecule type" value="Genomic_DNA"/>
</dbReference>
<dbReference type="Pfam" id="PF00629">
    <property type="entry name" value="MAM"/>
    <property type="match status" value="4"/>
</dbReference>
<evidence type="ECO:0000313" key="5">
    <source>
        <dbReference type="EMBL" id="TKS56160.1"/>
    </source>
</evidence>
<dbReference type="OrthoDB" id="9792152at2"/>
<dbReference type="SUPFAM" id="SSF49265">
    <property type="entry name" value="Fibronectin type III"/>
    <property type="match status" value="6"/>
</dbReference>
<proteinExistence type="predicted"/>
<dbReference type="SMART" id="SM00137">
    <property type="entry name" value="MAM"/>
    <property type="match status" value="3"/>
</dbReference>
<dbReference type="PROSITE" id="PS50060">
    <property type="entry name" value="MAM_2"/>
    <property type="match status" value="4"/>
</dbReference>
<dbReference type="InterPro" id="IPR013320">
    <property type="entry name" value="ConA-like_dom_sf"/>
</dbReference>
<dbReference type="PANTHER" id="PTHR23282:SF101">
    <property type="entry name" value="MAM DOMAIN-CONTAINING PROTEIN"/>
    <property type="match status" value="1"/>
</dbReference>
<dbReference type="InterPro" id="IPR051560">
    <property type="entry name" value="MAM_domain-containing"/>
</dbReference>
<name>A0A4U5TPS7_9FLAO</name>
<keyword evidence="6" id="KW-1185">Reference proteome</keyword>
<feature type="domain" description="Fibronectin type-III" evidence="4">
    <location>
        <begin position="1562"/>
        <end position="1658"/>
    </location>
</feature>
<dbReference type="PANTHER" id="PTHR23282">
    <property type="entry name" value="APICAL ENDOSOMAL GLYCOPROTEIN PRECURSOR"/>
    <property type="match status" value="1"/>
</dbReference>
<dbReference type="InterPro" id="IPR026444">
    <property type="entry name" value="Secre_tail"/>
</dbReference>
<feature type="signal peptide" evidence="2">
    <location>
        <begin position="1"/>
        <end position="19"/>
    </location>
</feature>
<reference evidence="5 6" key="1">
    <citation type="submission" date="2019-04" db="EMBL/GenBank/DDBJ databases">
        <title>Psychroflexus halotolerans sp. nov., isolated from a marine solar saltern.</title>
        <authorList>
            <person name="Feng X."/>
        </authorList>
    </citation>
    <scope>NUCLEOTIDE SEQUENCE [LARGE SCALE GENOMIC DNA]</scope>
    <source>
        <strain evidence="5 6">WDS2C27</strain>
    </source>
</reference>
<sequence length="2132" mass="224427">MKKIILIFGLLITCWQINAQDYCTDGGPSITSDSNVESVDLVGETTTIAYLGCQNAGNGVAGVDDQTGSQTADIVAGNTYTVDVQYGTCGGNFAGAGEAWIDYDSDGTFEASESIGTVNGTPPFALQSFSITVPNDALNGNSRMRVMQWEGGTLPLDPCGSFSWGSVTDFEIVISGGIDITCEQPFNVQLDIAFGSSADFSWDLAPNDQNGYIWEVFAAGADPDVDTPVSTGTVGSGVNTVNADGLSELTDYDFYVITDCGSTDGLSQRSNVVSFTTDFLCPAPTNVTIDGLLADSFNINWTEIPNALSGYSWSVFNSGDDPAVDTPVSTGSVPFGTTTANVTALSDNTTYDVYVSADCDTDGTSELSNVVTVTTPCLAILAPVTENFESASWVPGTGFSNAGDAIDDCWQRTPDGSGFFWGTGSGTTGSTGTGPDSANSGSNYIYTEGSNGIDGDEAFLVSPLIDLSNLNAPALTFWYHMFGAGMGTLSVDVDPGTGFDLDVFTISGEQQTALSDPFVEQIVDLAPYAGQTVRIRFRGIKGDTFASDMAIDDFSVDEAPTCIKPANLAVVEVFSNSVEVSWGAIANATNGYIWEAYETGDDPAVDTPAATGTFPAGTTTGTATGLSELTDYDFYLISDCDADGLSDLAGPITFSTLAICPSPTNVAFTNIAVDAVDVSWDESFNASNGYIWELFLSGDDPATDTPFQNGNEAFGTNTLSLTGLTDNTDYDFYITSDCDADGLSLTEGPSTFTTLALPPANDDICDAIPLTVGVIPPGDAYNNLAATGQTDEPVPDCFNGGINGSVWFTFVAPASGEVEVSTDIAGASLTDTEIAVYAAPTDCTDPLTLGTDIGCNQDGGIVVGFNSIINLTGLTAGDTYYIQVDQWGTTAPGEFGISVIDTNPPCSAPENIVLNNVTTTTASLSWDDVTEATDGYNWFVFDQGADVTSDTPVATGSVATGVLTADISGLMASSTYDFYVESDCGSTVGVSALSSPFTFDTACDAFLAPFLEDFESNGDDIPTCWTQAGNTDKDWLFTVPPGFSHVGDNGTLGGSTQSNGGLAWVDDSAPHVTDTRLHSPLIDVSPLSVPFLSFYLISNNEGNTNVDFSVEIWDGAAWNEVYTSNSNTLNGEWEEIQVELSSITFTGDAQIAFIVDENNGTDFYDDVAIDDVRLEEAPTCPKPSNVSVVDVFADSLEVSWNAVSNATNGYIWEIYEAGDDPAVDTPVSTGIFAAGTSQGIADGLSPETDYDFYLASDCGATDGQSDLTNPISFTTTELCSLPSTFEVVNLQPDSAELNWSSIPNATNGYSWAVFNAGDDPATATPVDSGVAGSGDTSAIATGLTDNTPYDAYITTDCGADGQSDQSLPVSFTTPCNVFSAPITEDFESASWVPGTGFGNTGDAIDDCWSRDPESPDYFWGTGTGTTGSTGTGPDSANSGANYVFTESSNGSLGDEAFLVSPLIDLSPLSDPALSFWYHMFGGDIGTINVDVNAGSGYDLAVFTLSGQQQTAGNEPWIEQFVDLSAYAGQTVQIRFRAVRGDGFGSDIAIDDFQVDEAPSCLTPTGLTVTNITENTADLSWNAIGNASAGYNWFIFNAGDDPAVDPPVASGSTAAGVTSDNVTGLPSSSFLEAYIQANCGTADGLSELSPAVSFETLCDVFPTPYFEDFENFTISTTFNVDFVEDGCWEDVSSGAFTWDVGTGDTVSANTGPDAAFSGANYLFTEASSGLLGDEAIVLSPEVDLSSLSTPALSFRYHMYGAEIDQLSIDIDDGSTLDLDVLTIVGEQQSSETDDWIQTFVDLSPYVGQTIQVRFRVTRGDGFAGDVAIDDVNFDEAPTCFDPLNLEVLSVSDTTADLNWQPGSSETNFDVEVVLAGTTPTGVPTFEDVSVPFTATGLNSETDYDFYVRADCGPGDVSNWVGPESFTTAITPVSVIVNDPAINNTYCYDNNEFKEWLFVSSDGTTAVEVVFNGGTIEDGFGSTDRFRVFDGFDVSSPVLYDSDVDGTDLSGVSLTANSGAAYILLESDIYGSCQNGLDVEVPFDFDVFAGTISTVAFSEDNFKYYPNPVESILNIDSANPIESVQVFDILGKEVFSQDYENLSVNINMNALSSGTYLMKVSISGNSQTFRVIKE</sequence>
<feature type="domain" description="Fibronectin type-III" evidence="4">
    <location>
        <begin position="184"/>
        <end position="280"/>
    </location>
</feature>
<dbReference type="InterPro" id="IPR013783">
    <property type="entry name" value="Ig-like_fold"/>
</dbReference>
<feature type="domain" description="MAM" evidence="3">
    <location>
        <begin position="1677"/>
        <end position="1840"/>
    </location>
</feature>
<dbReference type="InterPro" id="IPR000998">
    <property type="entry name" value="MAM_dom"/>
</dbReference>
<evidence type="ECO:0000256" key="1">
    <source>
        <dbReference type="ARBA" id="ARBA00022729"/>
    </source>
</evidence>
<dbReference type="Gene3D" id="2.60.120.200">
    <property type="match status" value="4"/>
</dbReference>
<feature type="domain" description="Fibronectin type-III" evidence="4">
    <location>
        <begin position="1840"/>
        <end position="1929"/>
    </location>
</feature>
<dbReference type="NCBIfam" id="TIGR04183">
    <property type="entry name" value="Por_Secre_tail"/>
    <property type="match status" value="1"/>
</dbReference>
<feature type="domain" description="Fibronectin type-III" evidence="4">
    <location>
        <begin position="662"/>
        <end position="757"/>
    </location>
</feature>
<dbReference type="InterPro" id="IPR045474">
    <property type="entry name" value="GEVED"/>
</dbReference>
<evidence type="ECO:0000256" key="2">
    <source>
        <dbReference type="SAM" id="SignalP"/>
    </source>
</evidence>
<dbReference type="Pfam" id="PF20009">
    <property type="entry name" value="GEVED"/>
    <property type="match status" value="1"/>
</dbReference>
<dbReference type="GO" id="GO:0004553">
    <property type="term" value="F:hydrolase activity, hydrolyzing O-glycosyl compounds"/>
    <property type="evidence" value="ECO:0007669"/>
    <property type="project" value="UniProtKB-ARBA"/>
</dbReference>
<dbReference type="Proteomes" id="UP000306552">
    <property type="component" value="Unassembled WGS sequence"/>
</dbReference>
<feature type="domain" description="Fibronectin type-III" evidence="4">
    <location>
        <begin position="908"/>
        <end position="1004"/>
    </location>
</feature>
<feature type="domain" description="MAM" evidence="3">
    <location>
        <begin position="1013"/>
        <end position="1182"/>
    </location>
</feature>
<dbReference type="CDD" id="cd00063">
    <property type="entry name" value="FN3"/>
    <property type="match status" value="5"/>
</dbReference>